<dbReference type="EMBL" id="JANYMP010000009">
    <property type="protein sequence ID" value="MCS7479267.1"/>
    <property type="molecule type" value="Genomic_DNA"/>
</dbReference>
<keyword evidence="3" id="KW-0805">Transcription regulation</keyword>
<dbReference type="CDD" id="cd07377">
    <property type="entry name" value="WHTH_GntR"/>
    <property type="match status" value="1"/>
</dbReference>
<keyword evidence="8" id="KW-0808">Transferase</keyword>
<feature type="region of interest" description="Disordered" evidence="6">
    <location>
        <begin position="84"/>
        <end position="116"/>
    </location>
</feature>
<evidence type="ECO:0000313" key="9">
    <source>
        <dbReference type="Proteomes" id="UP001141259"/>
    </source>
</evidence>
<evidence type="ECO:0000256" key="4">
    <source>
        <dbReference type="ARBA" id="ARBA00023125"/>
    </source>
</evidence>
<dbReference type="SUPFAM" id="SSF46785">
    <property type="entry name" value="Winged helix' DNA-binding domain"/>
    <property type="match status" value="1"/>
</dbReference>
<dbReference type="Gene3D" id="1.10.10.10">
    <property type="entry name" value="Winged helix-like DNA-binding domain superfamily/Winged helix DNA-binding domain"/>
    <property type="match status" value="1"/>
</dbReference>
<dbReference type="Proteomes" id="UP001141259">
    <property type="component" value="Unassembled WGS sequence"/>
</dbReference>
<accession>A0A9X3AFW5</accession>
<dbReference type="PANTHER" id="PTHR46577">
    <property type="entry name" value="HTH-TYPE TRANSCRIPTIONAL REGULATORY PROTEIN GABR"/>
    <property type="match status" value="1"/>
</dbReference>
<keyword evidence="9" id="KW-1185">Reference proteome</keyword>
<evidence type="ECO:0000256" key="1">
    <source>
        <dbReference type="ARBA" id="ARBA00005384"/>
    </source>
</evidence>
<evidence type="ECO:0000256" key="5">
    <source>
        <dbReference type="ARBA" id="ARBA00023163"/>
    </source>
</evidence>
<dbReference type="GO" id="GO:0008483">
    <property type="term" value="F:transaminase activity"/>
    <property type="evidence" value="ECO:0007669"/>
    <property type="project" value="UniProtKB-KW"/>
</dbReference>
<name>A0A9X3AFW5_9PSEU</name>
<keyword evidence="4" id="KW-0238">DNA-binding</keyword>
<dbReference type="SUPFAM" id="SSF53383">
    <property type="entry name" value="PLP-dependent transferases"/>
    <property type="match status" value="1"/>
</dbReference>
<keyword evidence="5" id="KW-0804">Transcription</keyword>
<evidence type="ECO:0000259" key="7">
    <source>
        <dbReference type="PROSITE" id="PS50949"/>
    </source>
</evidence>
<dbReference type="PRINTS" id="PR00035">
    <property type="entry name" value="HTHGNTR"/>
</dbReference>
<dbReference type="Pfam" id="PF00392">
    <property type="entry name" value="GntR"/>
    <property type="match status" value="1"/>
</dbReference>
<comment type="caution">
    <text evidence="8">The sequence shown here is derived from an EMBL/GenBank/DDBJ whole genome shotgun (WGS) entry which is preliminary data.</text>
</comment>
<feature type="domain" description="HTH gntR-type" evidence="7">
    <location>
        <begin position="18"/>
        <end position="86"/>
    </location>
</feature>
<proteinExistence type="inferred from homology"/>
<dbReference type="Gene3D" id="3.40.640.10">
    <property type="entry name" value="Type I PLP-dependent aspartate aminotransferase-like (Major domain)"/>
    <property type="match status" value="1"/>
</dbReference>
<evidence type="ECO:0000256" key="3">
    <source>
        <dbReference type="ARBA" id="ARBA00023015"/>
    </source>
</evidence>
<dbReference type="GO" id="GO:0003677">
    <property type="term" value="F:DNA binding"/>
    <property type="evidence" value="ECO:0007669"/>
    <property type="project" value="UniProtKB-KW"/>
</dbReference>
<dbReference type="SMART" id="SM00345">
    <property type="entry name" value="HTH_GNTR"/>
    <property type="match status" value="1"/>
</dbReference>
<dbReference type="PANTHER" id="PTHR46577:SF1">
    <property type="entry name" value="HTH-TYPE TRANSCRIPTIONAL REGULATORY PROTEIN GABR"/>
    <property type="match status" value="1"/>
</dbReference>
<evidence type="ECO:0000313" key="8">
    <source>
        <dbReference type="EMBL" id="MCS7479267.1"/>
    </source>
</evidence>
<keyword evidence="8" id="KW-0032">Aminotransferase</keyword>
<dbReference type="InterPro" id="IPR000524">
    <property type="entry name" value="Tscrpt_reg_HTH_GntR"/>
</dbReference>
<dbReference type="InterPro" id="IPR036390">
    <property type="entry name" value="WH_DNA-bd_sf"/>
</dbReference>
<dbReference type="AlphaFoldDB" id="A0A9X3AFW5"/>
<dbReference type="RefSeq" id="WP_259624770.1">
    <property type="nucleotide sequence ID" value="NZ_JANYMP010000009.1"/>
</dbReference>
<protein>
    <submittedName>
        <fullName evidence="8">PLP-dependent aminotransferase family protein</fullName>
    </submittedName>
</protein>
<dbReference type="PROSITE" id="PS50949">
    <property type="entry name" value="HTH_GNTR"/>
    <property type="match status" value="1"/>
</dbReference>
<evidence type="ECO:0000256" key="2">
    <source>
        <dbReference type="ARBA" id="ARBA00022898"/>
    </source>
</evidence>
<dbReference type="Pfam" id="PF00155">
    <property type="entry name" value="Aminotran_1_2"/>
    <property type="match status" value="1"/>
</dbReference>
<dbReference type="GO" id="GO:0030170">
    <property type="term" value="F:pyridoxal phosphate binding"/>
    <property type="evidence" value="ECO:0007669"/>
    <property type="project" value="InterPro"/>
</dbReference>
<dbReference type="InterPro" id="IPR036388">
    <property type="entry name" value="WH-like_DNA-bd_sf"/>
</dbReference>
<dbReference type="InterPro" id="IPR004839">
    <property type="entry name" value="Aminotransferase_I/II_large"/>
</dbReference>
<dbReference type="InterPro" id="IPR015421">
    <property type="entry name" value="PyrdxlP-dep_Trfase_major"/>
</dbReference>
<dbReference type="CDD" id="cd00609">
    <property type="entry name" value="AAT_like"/>
    <property type="match status" value="1"/>
</dbReference>
<organism evidence="8 9">
    <name type="scientific">Umezawaea endophytica</name>
    <dbReference type="NCBI Taxonomy" id="1654476"/>
    <lineage>
        <taxon>Bacteria</taxon>
        <taxon>Bacillati</taxon>
        <taxon>Actinomycetota</taxon>
        <taxon>Actinomycetes</taxon>
        <taxon>Pseudonocardiales</taxon>
        <taxon>Pseudonocardiaceae</taxon>
        <taxon>Umezawaea</taxon>
    </lineage>
</organism>
<sequence length="454" mass="48079">MSEPWSSSVDAHLNWTPGTGSTGLADTIRAAIRDGRWLPGVVVPSTRALAHDLGVARGTVTRVYADLAAEGYLTTSQGAPTRVATAGAEPKTGPPAAREARTPRWTLEPGRPDPSSFPRDQWLAATKRVVQHTPNSSFDYGGPAGALPLRETLAAYLGRARGVRADPSRIVVCSGFSHAITVLGRALRDLGHEEMAFEDPSFTLFRDLATAAGQRVVGVPVDDDGLRVSDLHSPTAVVTPAHQFPLGVTLAPARRTALVRSGAVVVEDDYDGEFRFDRQQVGALQALAPEQVVYAGTASKTLSPSLRLGWMVLPRALVEPVLAAITASGAQPPTLNQLVLADLIASGAYDRHVRRCRLDYRSRHDRLVTALPPHLEVRGISAGLHLVVPLPPDAEAALPATAARHSLGVEPLSRLWIDRTARRGGVIVGYGASSKPAFGGALAALLAVLHELTG</sequence>
<keyword evidence="2" id="KW-0663">Pyridoxal phosphate</keyword>
<gene>
    <name evidence="8" type="ORF">NZH93_20590</name>
</gene>
<evidence type="ECO:0000256" key="6">
    <source>
        <dbReference type="SAM" id="MobiDB-lite"/>
    </source>
</evidence>
<dbReference type="InterPro" id="IPR051446">
    <property type="entry name" value="HTH_trans_reg/aminotransferase"/>
</dbReference>
<reference evidence="8" key="1">
    <citation type="submission" date="2022-08" db="EMBL/GenBank/DDBJ databases">
        <authorList>
            <person name="Tistechok S."/>
            <person name="Samborskyy M."/>
            <person name="Roman I."/>
        </authorList>
    </citation>
    <scope>NUCLEOTIDE SEQUENCE</scope>
    <source>
        <strain evidence="8">DSM 103496</strain>
    </source>
</reference>
<dbReference type="GO" id="GO:0003700">
    <property type="term" value="F:DNA-binding transcription factor activity"/>
    <property type="evidence" value="ECO:0007669"/>
    <property type="project" value="InterPro"/>
</dbReference>
<dbReference type="InterPro" id="IPR015424">
    <property type="entry name" value="PyrdxlP-dep_Trfase"/>
</dbReference>
<comment type="similarity">
    <text evidence="1">In the C-terminal section; belongs to the class-I pyridoxal-phosphate-dependent aminotransferase family.</text>
</comment>